<accession>A0A251MW88</accession>
<dbReference type="Proteomes" id="UP000006882">
    <property type="component" value="Chromosome G8"/>
</dbReference>
<evidence type="ECO:0000313" key="2">
    <source>
        <dbReference type="EMBL" id="ONH91347.1"/>
    </source>
</evidence>
<protein>
    <recommendedName>
        <fullName evidence="4">Transposase</fullName>
    </recommendedName>
</protein>
<keyword evidence="3" id="KW-1185">Reference proteome</keyword>
<evidence type="ECO:0000313" key="3">
    <source>
        <dbReference type="Proteomes" id="UP000006882"/>
    </source>
</evidence>
<dbReference type="EMBL" id="CM007658">
    <property type="protein sequence ID" value="ONH91347.1"/>
    <property type="molecule type" value="Genomic_DNA"/>
</dbReference>
<feature type="signal peptide" evidence="1">
    <location>
        <begin position="1"/>
        <end position="22"/>
    </location>
</feature>
<feature type="chain" id="PRO_5012377342" description="Transposase" evidence="1">
    <location>
        <begin position="23"/>
        <end position="97"/>
    </location>
</feature>
<reference evidence="2 3" key="1">
    <citation type="journal article" date="2013" name="Nat. Genet.">
        <title>The high-quality draft genome of peach (Prunus persica) identifies unique patterns of genetic diversity, domestication and genome evolution.</title>
        <authorList>
            <consortium name="International Peach Genome Initiative"/>
            <person name="Verde I."/>
            <person name="Abbott A.G."/>
            <person name="Scalabrin S."/>
            <person name="Jung S."/>
            <person name="Shu S."/>
            <person name="Marroni F."/>
            <person name="Zhebentyayeva T."/>
            <person name="Dettori M.T."/>
            <person name="Grimwood J."/>
            <person name="Cattonaro F."/>
            <person name="Zuccolo A."/>
            <person name="Rossini L."/>
            <person name="Jenkins J."/>
            <person name="Vendramin E."/>
            <person name="Meisel L.A."/>
            <person name="Decroocq V."/>
            <person name="Sosinski B."/>
            <person name="Prochnik S."/>
            <person name="Mitros T."/>
            <person name="Policriti A."/>
            <person name="Cipriani G."/>
            <person name="Dondini L."/>
            <person name="Ficklin S."/>
            <person name="Goodstein D.M."/>
            <person name="Xuan P."/>
            <person name="Del Fabbro C."/>
            <person name="Aramini V."/>
            <person name="Copetti D."/>
            <person name="Gonzalez S."/>
            <person name="Horner D.S."/>
            <person name="Falchi R."/>
            <person name="Lucas S."/>
            <person name="Mica E."/>
            <person name="Maldonado J."/>
            <person name="Lazzari B."/>
            <person name="Bielenberg D."/>
            <person name="Pirona R."/>
            <person name="Miculan M."/>
            <person name="Barakat A."/>
            <person name="Testolin R."/>
            <person name="Stella A."/>
            <person name="Tartarini S."/>
            <person name="Tonutti P."/>
            <person name="Arus P."/>
            <person name="Orellana A."/>
            <person name="Wells C."/>
            <person name="Main D."/>
            <person name="Vizzotto G."/>
            <person name="Silva H."/>
            <person name="Salamini F."/>
            <person name="Schmutz J."/>
            <person name="Morgante M."/>
            <person name="Rokhsar D.S."/>
        </authorList>
    </citation>
    <scope>NUCLEOTIDE SEQUENCE [LARGE SCALE GENOMIC DNA]</scope>
    <source>
        <strain evidence="3">cv. Nemared</strain>
    </source>
</reference>
<keyword evidence="1" id="KW-0732">Signal</keyword>
<proteinExistence type="predicted"/>
<name>A0A251MW88_PRUPE</name>
<organism evidence="2 3">
    <name type="scientific">Prunus persica</name>
    <name type="common">Peach</name>
    <name type="synonym">Amygdalus persica</name>
    <dbReference type="NCBI Taxonomy" id="3760"/>
    <lineage>
        <taxon>Eukaryota</taxon>
        <taxon>Viridiplantae</taxon>
        <taxon>Streptophyta</taxon>
        <taxon>Embryophyta</taxon>
        <taxon>Tracheophyta</taxon>
        <taxon>Spermatophyta</taxon>
        <taxon>Magnoliopsida</taxon>
        <taxon>eudicotyledons</taxon>
        <taxon>Gunneridae</taxon>
        <taxon>Pentapetalae</taxon>
        <taxon>rosids</taxon>
        <taxon>fabids</taxon>
        <taxon>Rosales</taxon>
        <taxon>Rosaceae</taxon>
        <taxon>Amygdaloideae</taxon>
        <taxon>Amygdaleae</taxon>
        <taxon>Prunus</taxon>
    </lineage>
</organism>
<gene>
    <name evidence="2" type="ORF">PRUPE_8G108200</name>
</gene>
<sequence>MLSLWLGLTAMNFTSHVAVNSAAEVLRRETVADWRRNSGSRGLITTCLKRIKAAKTTIRMAPTERMAIAPHHLAIIFNHLAIIPRQLIRRGGLLAWA</sequence>
<evidence type="ECO:0000256" key="1">
    <source>
        <dbReference type="SAM" id="SignalP"/>
    </source>
</evidence>
<dbReference type="AlphaFoldDB" id="A0A251MW88"/>
<evidence type="ECO:0008006" key="4">
    <source>
        <dbReference type="Google" id="ProtNLM"/>
    </source>
</evidence>
<dbReference type="Gramene" id="ONH91347">
    <property type="protein sequence ID" value="ONH91347"/>
    <property type="gene ID" value="PRUPE_8G108200"/>
</dbReference>